<evidence type="ECO:0000256" key="1">
    <source>
        <dbReference type="SAM" id="MobiDB-lite"/>
    </source>
</evidence>
<dbReference type="Ensembl" id="ENSCANT00000036434.1">
    <property type="protein sequence ID" value="ENSCANP00000013519.1"/>
    <property type="gene ID" value="ENSCANG00000030178.1"/>
</dbReference>
<sequence>MLQYPYFCGMYKEYLSCWLEPGIPNLGVWPKSIHTTAEEYKEYEAQEQTDQTQAWDLNGSQDRDFETMAKLHIPVMVDEVVHCLSPQKGQNSTRLQRKSGTNPFDTIPQDKEGTLPNSFYAASITLVPKLGKDITKKENYRPISLMNIDGKILNKILALFQSLGSC</sequence>
<accession>A0A2K5IA53</accession>
<feature type="compositionally biased region" description="Polar residues" evidence="1">
    <location>
        <begin position="88"/>
        <end position="104"/>
    </location>
</feature>
<reference evidence="2" key="1">
    <citation type="submission" date="2025-08" db="UniProtKB">
        <authorList>
            <consortium name="Ensembl"/>
        </authorList>
    </citation>
    <scope>IDENTIFICATION</scope>
</reference>
<dbReference type="Proteomes" id="UP000233080">
    <property type="component" value="Unassembled WGS sequence"/>
</dbReference>
<dbReference type="PANTHER" id="PTHR19446">
    <property type="entry name" value="REVERSE TRANSCRIPTASES"/>
    <property type="match status" value="1"/>
</dbReference>
<evidence type="ECO:0000313" key="2">
    <source>
        <dbReference type="Ensembl" id="ENSCANP00000013519.1"/>
    </source>
</evidence>
<feature type="region of interest" description="Disordered" evidence="1">
    <location>
        <begin position="88"/>
        <end position="112"/>
    </location>
</feature>
<reference evidence="2" key="2">
    <citation type="submission" date="2025-09" db="UniProtKB">
        <authorList>
            <consortium name="Ensembl"/>
        </authorList>
    </citation>
    <scope>IDENTIFICATION</scope>
</reference>
<evidence type="ECO:0000313" key="3">
    <source>
        <dbReference type="Proteomes" id="UP000233080"/>
    </source>
</evidence>
<keyword evidence="3" id="KW-1185">Reference proteome</keyword>
<name>A0A2K5IA53_COLAP</name>
<dbReference type="AlphaFoldDB" id="A0A2K5IA53"/>
<organism evidence="2 3">
    <name type="scientific">Colobus angolensis palliatus</name>
    <name type="common">Peters' Angolan colobus</name>
    <dbReference type="NCBI Taxonomy" id="336983"/>
    <lineage>
        <taxon>Eukaryota</taxon>
        <taxon>Metazoa</taxon>
        <taxon>Chordata</taxon>
        <taxon>Craniata</taxon>
        <taxon>Vertebrata</taxon>
        <taxon>Euteleostomi</taxon>
        <taxon>Mammalia</taxon>
        <taxon>Eutheria</taxon>
        <taxon>Euarchontoglires</taxon>
        <taxon>Primates</taxon>
        <taxon>Haplorrhini</taxon>
        <taxon>Catarrhini</taxon>
        <taxon>Cercopithecidae</taxon>
        <taxon>Colobinae</taxon>
        <taxon>Colobus</taxon>
    </lineage>
</organism>
<protein>
    <submittedName>
        <fullName evidence="2">Uncharacterized protein</fullName>
    </submittedName>
</protein>
<proteinExistence type="predicted"/>